<name>S9QID2_9RHOB</name>
<comment type="caution">
    <text evidence="3">The sequence shown here is derived from an EMBL/GenBank/DDBJ whole genome shotgun (WGS) entry which is preliminary data.</text>
</comment>
<dbReference type="Proteomes" id="UP000015347">
    <property type="component" value="Unassembled WGS sequence"/>
</dbReference>
<evidence type="ECO:0000256" key="1">
    <source>
        <dbReference type="SAM" id="Phobius"/>
    </source>
</evidence>
<keyword evidence="1" id="KW-0812">Transmembrane</keyword>
<sequence>MKLKNLVATAALINIVASGVAFAGGPVVVESEAEPEVSEDDPFALAGPSAGMAPGLAIAGGAVLAAAALAASSDSSSSSSSSSSSAAD</sequence>
<dbReference type="STRING" id="1123237.Salmuc_05502"/>
<dbReference type="RefSeq" id="WP_020038596.1">
    <property type="nucleotide sequence ID" value="NZ_KE557278.1"/>
</dbReference>
<dbReference type="HOGENOM" id="CLU_190000_0_0_5"/>
<accession>S9QID2</accession>
<keyword evidence="4" id="KW-1185">Reference proteome</keyword>
<dbReference type="EMBL" id="APVH01000035">
    <property type="protein sequence ID" value="EPX79562.1"/>
    <property type="molecule type" value="Genomic_DNA"/>
</dbReference>
<proteinExistence type="predicted"/>
<gene>
    <name evidence="3" type="ORF">Salmuc_05502</name>
</gene>
<feature type="transmembrane region" description="Helical" evidence="1">
    <location>
        <begin position="47"/>
        <end position="71"/>
    </location>
</feature>
<keyword evidence="1" id="KW-0472">Membrane</keyword>
<dbReference type="AlphaFoldDB" id="S9QID2"/>
<reference evidence="4" key="1">
    <citation type="journal article" date="2014" name="Stand. Genomic Sci.">
        <title>Genome sequence of the exopolysaccharide-producing Salipiger mucosus type strain (DSM 16094(T)), a moderately halophilic member of the Roseobacter clade.</title>
        <authorList>
            <person name="Riedel T."/>
            <person name="Spring S."/>
            <person name="Fiebig A."/>
            <person name="Petersen J."/>
            <person name="Kyrpides N.C."/>
            <person name="Goker M."/>
            <person name="Klenk H.P."/>
        </authorList>
    </citation>
    <scope>NUCLEOTIDE SEQUENCE [LARGE SCALE GENOMIC DNA]</scope>
    <source>
        <strain evidence="4">DSM 16094</strain>
    </source>
</reference>
<organism evidence="3 4">
    <name type="scientific">Salipiger mucosus DSM 16094</name>
    <dbReference type="NCBI Taxonomy" id="1123237"/>
    <lineage>
        <taxon>Bacteria</taxon>
        <taxon>Pseudomonadati</taxon>
        <taxon>Pseudomonadota</taxon>
        <taxon>Alphaproteobacteria</taxon>
        <taxon>Rhodobacterales</taxon>
        <taxon>Roseobacteraceae</taxon>
        <taxon>Salipiger</taxon>
    </lineage>
</organism>
<keyword evidence="2" id="KW-0732">Signal</keyword>
<feature type="signal peptide" evidence="2">
    <location>
        <begin position="1"/>
        <end position="23"/>
    </location>
</feature>
<protein>
    <submittedName>
        <fullName evidence="3">Uncharacterized protein</fullName>
    </submittedName>
</protein>
<feature type="chain" id="PRO_5004555036" evidence="2">
    <location>
        <begin position="24"/>
        <end position="88"/>
    </location>
</feature>
<evidence type="ECO:0000313" key="4">
    <source>
        <dbReference type="Proteomes" id="UP000015347"/>
    </source>
</evidence>
<keyword evidence="1" id="KW-1133">Transmembrane helix</keyword>
<evidence type="ECO:0000313" key="3">
    <source>
        <dbReference type="EMBL" id="EPX79562.1"/>
    </source>
</evidence>
<evidence type="ECO:0000256" key="2">
    <source>
        <dbReference type="SAM" id="SignalP"/>
    </source>
</evidence>